<dbReference type="InterPro" id="IPR019220">
    <property type="entry name" value="DUF2135"/>
</dbReference>
<protein>
    <recommendedName>
        <fullName evidence="1">VIT domain-containing protein</fullName>
    </recommendedName>
</protein>
<feature type="domain" description="VIT" evidence="1">
    <location>
        <begin position="29"/>
        <end position="157"/>
    </location>
</feature>
<evidence type="ECO:0000259" key="1">
    <source>
        <dbReference type="PROSITE" id="PS51468"/>
    </source>
</evidence>
<sequence length="978" mass="110964">MKRLFSFFFVFVGMFFSTKINAQDIRIGVPRIEIGERPDENSVSLQSMDVQVEIFGNLAKTTTTLVFTNSSNRNLEGNLVFPLPENTTVSGYAIDINGKLRNAVPVTKARAVEVFESIQKQNVDPGIIEKVEGNNFRTRISPIPAKGSRTIQLSYYQELKLDKSSYQYHLPLDSSKKIAKFNLTTKVYNAAGKPQLVETPDGSFNFSENSNIYEANLSKTDFTPKKSLIINLPKSPNNVESFVQKNVDGSVYFYANLLVEGKSQPKVWSKNIGIIWDNSLSGLKRNHQKELEFLDKIISQQKSLNIEVSLLNISLEKSRLFQIKNGDWSELKKYLENVTYDGGTNYAKILPTNLKAEEYLLFSDGISSFGSNIFNIDKPFYTIASSPTSNYGVLKMIAQKVGGKFINLNENSVENAFKQINESSVQFLGIINNTAGEVYPISTNDVNNGISIAGISQYPNAKLTMMFGRNGKVEFNKELDLSKATQNLEISKIWAQSKVNYLELNPEQNKTEIEEIGKQFSIVTSNTSLIVLENVSDYVKYKINPPAELQNEFNKLSKQGFEQKETRKADLLKNAIAKTKELKEWWNKDFKYVKPKYPKPVGDSAMAIEETVQVQHVMPEPRTTAVMESESSADIQAMVVTANGVRRESRSLGYASANFVSDKKMKDESSASVPEIKIVNVKSDKEYMKLIEASKNPYQTYLDLRKDYAETPAYYFDVATFFFQKKERETGLKILSSIADLGLEDAELYKMLAYKLKEIEEYQTELFITKKVLDWRPFDAQSYRDYALALQDNEQYQSALEYLYKVLTNDYSVEIATRDRDITEIIVPEINNLVSLHRRELNLSTINKDIIVELPVDIRVVMNWNKDMTDIDLWVTDPNGEKCFYGHRTTAIGGRMSEDVTQGFGPEQFMLKKAIKGKYKIETNFFGERQMSISGSTTISAEIYLMYSSGKQVKKMITFQNNKPNSGGEGILVGEFEF</sequence>
<dbReference type="InterPro" id="IPR011990">
    <property type="entry name" value="TPR-like_helical_dom_sf"/>
</dbReference>
<dbReference type="Gene3D" id="1.25.40.10">
    <property type="entry name" value="Tetratricopeptide repeat domain"/>
    <property type="match status" value="1"/>
</dbReference>
<dbReference type="PROSITE" id="PS51468">
    <property type="entry name" value="VIT"/>
    <property type="match status" value="1"/>
</dbReference>
<reference evidence="2" key="2">
    <citation type="journal article" date="2022" name="Sci. Total Environ.">
        <title>Prevalence, transmission, and molecular epidemiology of tet(X)-positive bacteria among humans, animals, and environmental niches in China: An epidemiological, and genomic-based study.</title>
        <authorList>
            <person name="Dong N."/>
            <person name="Zeng Y."/>
            <person name="Cai C."/>
            <person name="Sun C."/>
            <person name="Lu J."/>
            <person name="Liu C."/>
            <person name="Zhou H."/>
            <person name="Sun Q."/>
            <person name="Shu L."/>
            <person name="Wang H."/>
            <person name="Wang Y."/>
            <person name="Wang S."/>
            <person name="Wu C."/>
            <person name="Chan E.W."/>
            <person name="Chen G."/>
            <person name="Shen Z."/>
            <person name="Chen S."/>
            <person name="Zhang R."/>
        </authorList>
    </citation>
    <scope>NUCLEOTIDE SEQUENCE</scope>
    <source>
        <strain evidence="2">210</strain>
    </source>
</reference>
<dbReference type="PANTHER" id="PTHR45737:SF6">
    <property type="entry name" value="VON WILLEBRAND FACTOR A DOMAIN-CONTAINING PROTEIN 5A"/>
    <property type="match status" value="1"/>
</dbReference>
<comment type="caution">
    <text evidence="2">The sequence shown here is derived from an EMBL/GenBank/DDBJ whole genome shotgun (WGS) entry which is preliminary data.</text>
</comment>
<evidence type="ECO:0000313" key="2">
    <source>
        <dbReference type="EMBL" id="MDM1551816.1"/>
    </source>
</evidence>
<gene>
    <name evidence="2" type="ORF">HX095_11385</name>
</gene>
<dbReference type="SUPFAM" id="SSF53300">
    <property type="entry name" value="vWA-like"/>
    <property type="match status" value="1"/>
</dbReference>
<evidence type="ECO:0000313" key="3">
    <source>
        <dbReference type="Proteomes" id="UP001173578"/>
    </source>
</evidence>
<dbReference type="InterPro" id="IPR036465">
    <property type="entry name" value="vWFA_dom_sf"/>
</dbReference>
<reference evidence="2" key="1">
    <citation type="submission" date="2020-06" db="EMBL/GenBank/DDBJ databases">
        <authorList>
            <person name="Dong N."/>
        </authorList>
    </citation>
    <scope>NUCLEOTIDE SEQUENCE</scope>
    <source>
        <strain evidence="2">210</strain>
    </source>
</reference>
<dbReference type="Pfam" id="PF09906">
    <property type="entry name" value="DUF2135"/>
    <property type="match status" value="1"/>
</dbReference>
<dbReference type="Proteomes" id="UP001173578">
    <property type="component" value="Unassembled WGS sequence"/>
</dbReference>
<dbReference type="RefSeq" id="WP_286486349.1">
    <property type="nucleotide sequence ID" value="NZ_JACALR010000005.1"/>
</dbReference>
<dbReference type="PANTHER" id="PTHR45737">
    <property type="entry name" value="VON WILLEBRAND FACTOR A DOMAIN-CONTAINING PROTEIN 5A"/>
    <property type="match status" value="1"/>
</dbReference>
<name>A0AAW7DIL8_9FLAO</name>
<dbReference type="SUPFAM" id="SSF48452">
    <property type="entry name" value="TPR-like"/>
    <property type="match status" value="1"/>
</dbReference>
<dbReference type="Pfam" id="PF08487">
    <property type="entry name" value="VIT"/>
    <property type="match status" value="1"/>
</dbReference>
<organism evidence="2 3">
    <name type="scientific">Empedobacter falsenii</name>
    <dbReference type="NCBI Taxonomy" id="343874"/>
    <lineage>
        <taxon>Bacteria</taxon>
        <taxon>Pseudomonadati</taxon>
        <taxon>Bacteroidota</taxon>
        <taxon>Flavobacteriia</taxon>
        <taxon>Flavobacteriales</taxon>
        <taxon>Weeksellaceae</taxon>
        <taxon>Empedobacter</taxon>
    </lineage>
</organism>
<dbReference type="InterPro" id="IPR013694">
    <property type="entry name" value="VIT"/>
</dbReference>
<dbReference type="AlphaFoldDB" id="A0AAW7DIL8"/>
<dbReference type="EMBL" id="JACALR010000005">
    <property type="protein sequence ID" value="MDM1551816.1"/>
    <property type="molecule type" value="Genomic_DNA"/>
</dbReference>
<proteinExistence type="predicted"/>
<accession>A0AAW7DIL8</accession>